<dbReference type="Proteomes" id="UP001241377">
    <property type="component" value="Unassembled WGS sequence"/>
</dbReference>
<name>A0ACC2WFN7_9TREE</name>
<comment type="caution">
    <text evidence="1">The sequence shown here is derived from an EMBL/GenBank/DDBJ whole genome shotgun (WGS) entry which is preliminary data.</text>
</comment>
<keyword evidence="2" id="KW-1185">Reference proteome</keyword>
<reference evidence="1" key="1">
    <citation type="submission" date="2023-04" db="EMBL/GenBank/DDBJ databases">
        <title>Draft Genome sequencing of Naganishia species isolated from polar environments using Oxford Nanopore Technology.</title>
        <authorList>
            <person name="Leo P."/>
            <person name="Venkateswaran K."/>
        </authorList>
    </citation>
    <scope>NUCLEOTIDE SEQUENCE</scope>
    <source>
        <strain evidence="1">MNA-CCFEE 5261</strain>
    </source>
</reference>
<gene>
    <name evidence="1" type="ORF">QFC19_001855</name>
</gene>
<sequence length="1766" mass="199515">MIVSALTVLHLNPKISDPQRITKIPTTPLNLSTDETKDDKSSGKSADVTNGNPEISQDHGMDVDVEVGVAGTPSIWKGVRSDIGILSEKQFQTIVAKCISTLAYTRSPTITADFATIIVYSMAEDSEILESTESTVNSSGTGTPMPAAFSRLKAKSTNASTDSLVEAGKKAELLRKSVGGSKALHYLHNFLQASEIYFHPSRHSQHSLILCSFIKVLASQFLRRWKQEEVRGKNIPKEWRLTPRIKREFVTLLSNLAMMSMFSSNPKAISASKDCLKTLGHLEPQLIVTPMLERVMPALQGEFGETNRAMAGLQVISAIISPLVRPDVPVTGGEHPLLGLMEVLLEYVDTISAEKMKFSEYTAFRDMKSLAAGTLMAILAQIRLEALPEEVPEGVVEGKRAQSSASKKLVSESDNDAQAFVPAEEMEKSLRISTSSFPQWTADMVAKMFKLYSAMLEVSNTGDRNGRGVSKDERLASFATYIMETVAVNLSPAALEPIVQQVYDNTMGHIEASALRIVPGLIGTVAREGLAFTKFFPTASSRLRSELQNGAFSIRTNTSSAPRETDVPALWYLGAIYGSISKLADNVIPEQDRLIDLFKLLVDKCYSETGWTWTGQLIEKILSSLTTTRPKEARLVNPDEWNSEDFKFNAHMYFGKRYKFDDVKVDWHIPTKEGKSSHNRENMQIQGLNRLYCLEIAMVFRIIEEVLVPIADKIELLLDNPTLDNAWINDMCRFLFLVKSSLSGLANGFWLEDQTRKTGGKEVELCEPPRADYMREFEQYISMFALTDPSDDRYQRYKSYRERLGRLFHRTSGLAIDKDVSNPDVIRWLCAAIGSYINMYNGVEKTWSSNNKNHASMIAIGRQWYAQKEFPRHYSIKRMELYHLTRCHLVTMARARDEIDDQLINDLVAFTISPYVKIRKTSQGYMKNVLSSFEGVKPLVLPQYLSKLKSDIDPDVVKGALYSLNQLIPFAIDRPEYLEALFSKLLDLEDQPKPSIQKLTARILSEAIAATPSPVTLLQPTVSGDDIRRFRLADITTDVDKGLPAVVTAKLSELRSKREEAYQSLIRSLLERVPNVHWRYKTYIASILLQLLVRELPVTAEHAKFFIELVNDPHPTLARCGLQAVNRILYIVKLRHLCTNEQELLLQAYTKHPLKREHRLEDVPTDYTQQYIASMKSASTNDAELWLEDDDITGWLCWNNTVTQRRLPGEGEVVFNFQGDAKVTIDAMRSVIQDSSFWQAAVALWAQEKSRTRLSSSTIEFIRAVSQAYGPVVLEPLLPIMEGLMEEDKDKQRAFAEILTGITRSAFVYWPKEARDQLWSWLIPNLDVIFKNIKQDSIDSWLDFWERSFDRRDIRRIRPLLDWIFNKAKNADYVNGSAFELEKISSFLSSMIGTGGWRYDAWSDELIGLAFREDIILNPYQEIRRYVADNFLNIENIRWHPSYPSAKAFLEDCRNHPDKDVIGSHSTMTEHVKRLISKLPEWRKERVPGPSAPQSTYDKAASTILRFAYGLNELHASSVFDWAVPDLLQELIEIREFKDDPTLSNIATVIAVTLSAVTPPDGVAQQMIDTILAILKTSTSWRIRLHTLPLLAVLHYRQLPLLGESSNTLIMDALFQCLDDDNLEVRQIACEVLCGVLQCSMRSSIKVLKERFLRQLKASKIPRARDTSGNITPQYNRAVINTHGAVLGLIAIIQAHPYTVPSYVPDLWDVLAKHSSDPAPIGPDIRKCAAAFRQTHTDSWHEDKLKFTEDQLSNLSYVISGTSYYA</sequence>
<accession>A0ACC2WFN7</accession>
<protein>
    <submittedName>
        <fullName evidence="1">Uncharacterized protein</fullName>
    </submittedName>
</protein>
<proteinExistence type="predicted"/>
<evidence type="ECO:0000313" key="2">
    <source>
        <dbReference type="Proteomes" id="UP001241377"/>
    </source>
</evidence>
<evidence type="ECO:0000313" key="1">
    <source>
        <dbReference type="EMBL" id="KAJ9109876.1"/>
    </source>
</evidence>
<dbReference type="EMBL" id="JASBWR010000015">
    <property type="protein sequence ID" value="KAJ9109876.1"/>
    <property type="molecule type" value="Genomic_DNA"/>
</dbReference>
<organism evidence="1 2">
    <name type="scientific">Naganishia cerealis</name>
    <dbReference type="NCBI Taxonomy" id="610337"/>
    <lineage>
        <taxon>Eukaryota</taxon>
        <taxon>Fungi</taxon>
        <taxon>Dikarya</taxon>
        <taxon>Basidiomycota</taxon>
        <taxon>Agaricomycotina</taxon>
        <taxon>Tremellomycetes</taxon>
        <taxon>Filobasidiales</taxon>
        <taxon>Filobasidiaceae</taxon>
        <taxon>Naganishia</taxon>
    </lineage>
</organism>